<feature type="transmembrane region" description="Helical" evidence="1">
    <location>
        <begin position="494"/>
        <end position="512"/>
    </location>
</feature>
<gene>
    <name evidence="2" type="ORF">Ssi02_11900</name>
</gene>
<feature type="transmembrane region" description="Helical" evidence="1">
    <location>
        <begin position="114"/>
        <end position="134"/>
    </location>
</feature>
<feature type="transmembrane region" description="Helical" evidence="1">
    <location>
        <begin position="186"/>
        <end position="205"/>
    </location>
</feature>
<dbReference type="AlphaFoldDB" id="A0A919REJ3"/>
<feature type="transmembrane region" description="Helical" evidence="1">
    <location>
        <begin position="316"/>
        <end position="335"/>
    </location>
</feature>
<sequence length="535" mass="54537">MAGLQQGVRLGLGATVALFFRLKIRLIAGNLRGEVSRQIGFVFSLVAAVAVAAGGFLAMSLVRLAAPDMAVNLVIIAFAVFWVTWTIGPLLMFGVDDTLDPSRLALLPLTTRQLAAGMFTTSVTGIWPLVTLVITSGAIAGLAAGVAGIAIGVIAVLLQFALCIVTSRLVTTALSGALRSRRGRDLVAVGVLLVVLLSQAPNLIANRGSSLDVERVVVGMAGILRWTPAGTAAHSIGAGGLQAVIGLAAVALVVLGFGALWIAALKRALVTADTSTQSPAGVRSRSLASRLLPDGAFAAVVAKEFKYVRRDPRGRVGLMAAVAVSAVMVFSISGGGRGEMSGAWLASFPACISALMLSLQSSNAFGIDGRSLWMNAVVFGTPRDVRNDLAGRHLALAVIAVPIVTAVTLAGSFIAGDPLLAVPFALVGWGVLGVGLGVGAVASVLLPYTSPERINAFSGAAPGQGGVAFLGSFGSLIAGTLLSLPIVLPPLLGVMWWSALAVPYGMGVAWAGRRIGGAVGFGRYPEILAAVSRPS</sequence>
<feature type="transmembrane region" description="Helical" evidence="1">
    <location>
        <begin position="394"/>
        <end position="415"/>
    </location>
</feature>
<evidence type="ECO:0000256" key="1">
    <source>
        <dbReference type="SAM" id="Phobius"/>
    </source>
</evidence>
<feature type="transmembrane region" description="Helical" evidence="1">
    <location>
        <begin position="39"/>
        <end position="61"/>
    </location>
</feature>
<evidence type="ECO:0000313" key="2">
    <source>
        <dbReference type="EMBL" id="GII90959.1"/>
    </source>
</evidence>
<accession>A0A919REJ3</accession>
<feature type="transmembrane region" description="Helical" evidence="1">
    <location>
        <begin position="140"/>
        <end position="165"/>
    </location>
</feature>
<keyword evidence="1" id="KW-1133">Transmembrane helix</keyword>
<dbReference type="EMBL" id="BOOW01000007">
    <property type="protein sequence ID" value="GII90959.1"/>
    <property type="molecule type" value="Genomic_DNA"/>
</dbReference>
<reference evidence="2" key="1">
    <citation type="submission" date="2021-01" db="EMBL/GenBank/DDBJ databases">
        <title>Whole genome shotgun sequence of Sinosporangium siamense NBRC 109515.</title>
        <authorList>
            <person name="Komaki H."/>
            <person name="Tamura T."/>
        </authorList>
    </citation>
    <scope>NUCLEOTIDE SEQUENCE</scope>
    <source>
        <strain evidence="2">NBRC 109515</strain>
    </source>
</reference>
<keyword evidence="3" id="KW-1185">Reference proteome</keyword>
<dbReference type="Proteomes" id="UP000606172">
    <property type="component" value="Unassembled WGS sequence"/>
</dbReference>
<dbReference type="RefSeq" id="WP_239128625.1">
    <property type="nucleotide sequence ID" value="NZ_BOOW01000007.1"/>
</dbReference>
<keyword evidence="1" id="KW-0812">Transmembrane</keyword>
<protein>
    <submittedName>
        <fullName evidence="2">Transporter</fullName>
    </submittedName>
</protein>
<proteinExistence type="predicted"/>
<comment type="caution">
    <text evidence="2">The sequence shown here is derived from an EMBL/GenBank/DDBJ whole genome shotgun (WGS) entry which is preliminary data.</text>
</comment>
<name>A0A919REJ3_9ACTN</name>
<feature type="transmembrane region" description="Helical" evidence="1">
    <location>
        <begin position="73"/>
        <end position="93"/>
    </location>
</feature>
<feature type="transmembrane region" description="Helical" evidence="1">
    <location>
        <begin position="341"/>
        <end position="359"/>
    </location>
</feature>
<feature type="transmembrane region" description="Helical" evidence="1">
    <location>
        <begin position="467"/>
        <end position="488"/>
    </location>
</feature>
<feature type="transmembrane region" description="Helical" evidence="1">
    <location>
        <begin position="6"/>
        <end position="27"/>
    </location>
</feature>
<organism evidence="2 3">
    <name type="scientific">Sinosporangium siamense</name>
    <dbReference type="NCBI Taxonomy" id="1367973"/>
    <lineage>
        <taxon>Bacteria</taxon>
        <taxon>Bacillati</taxon>
        <taxon>Actinomycetota</taxon>
        <taxon>Actinomycetes</taxon>
        <taxon>Streptosporangiales</taxon>
        <taxon>Streptosporangiaceae</taxon>
        <taxon>Sinosporangium</taxon>
    </lineage>
</organism>
<feature type="transmembrane region" description="Helical" evidence="1">
    <location>
        <begin position="421"/>
        <end position="446"/>
    </location>
</feature>
<feature type="transmembrane region" description="Helical" evidence="1">
    <location>
        <begin position="243"/>
        <end position="265"/>
    </location>
</feature>
<keyword evidence="1" id="KW-0472">Membrane</keyword>
<evidence type="ECO:0000313" key="3">
    <source>
        <dbReference type="Proteomes" id="UP000606172"/>
    </source>
</evidence>